<dbReference type="Pfam" id="PF00144">
    <property type="entry name" value="Beta-lactamase"/>
    <property type="match status" value="1"/>
</dbReference>
<feature type="domain" description="Beta-lactamase-related" evidence="1">
    <location>
        <begin position="9"/>
        <end position="93"/>
    </location>
</feature>
<feature type="non-terminal residue" evidence="2">
    <location>
        <position position="94"/>
    </location>
</feature>
<organism evidence="2 3">
    <name type="scientific">Enterococcus faecalis</name>
    <name type="common">Streptococcus faecalis</name>
    <dbReference type="NCBI Taxonomy" id="1351"/>
    <lineage>
        <taxon>Bacteria</taxon>
        <taxon>Bacillati</taxon>
        <taxon>Bacillota</taxon>
        <taxon>Bacilli</taxon>
        <taxon>Lactobacillales</taxon>
        <taxon>Enterococcaceae</taxon>
        <taxon>Enterococcus</taxon>
    </lineage>
</organism>
<dbReference type="InterPro" id="IPR012338">
    <property type="entry name" value="Beta-lactam/transpept-like"/>
</dbReference>
<keyword evidence="2" id="KW-0378">Hydrolase</keyword>
<accession>A0A4U3M8I6</accession>
<evidence type="ECO:0000313" key="2">
    <source>
        <dbReference type="EMBL" id="TKK83897.1"/>
    </source>
</evidence>
<dbReference type="InterPro" id="IPR001466">
    <property type="entry name" value="Beta-lactam-related"/>
</dbReference>
<reference evidence="2 3" key="1">
    <citation type="submission" date="2019-02" db="EMBL/GenBank/DDBJ databases">
        <title>Bacteria dissemination in different level of health care in South Africa: the effectiveness of infections prevention and control.</title>
        <authorList>
            <person name="Shobo C."/>
            <person name="Amoako D.G."/>
            <person name="Allam M."/>
            <person name="Ismail A."/>
            <person name="Bester L.A."/>
            <person name="Essack S.Y."/>
        </authorList>
    </citation>
    <scope>NUCLEOTIDE SEQUENCE [LARGE SCALE GENOMIC DNA]</scope>
    <source>
        <strain evidence="2 3">2SIL2</strain>
    </source>
</reference>
<dbReference type="InterPro" id="IPR050789">
    <property type="entry name" value="Diverse_Enzym_Activities"/>
</dbReference>
<evidence type="ECO:0000259" key="1">
    <source>
        <dbReference type="Pfam" id="PF00144"/>
    </source>
</evidence>
<evidence type="ECO:0000313" key="3">
    <source>
        <dbReference type="Proteomes" id="UP000305511"/>
    </source>
</evidence>
<comment type="caution">
    <text evidence="2">The sequence shown here is derived from an EMBL/GenBank/DDBJ whole genome shotgun (WGS) entry which is preliminary data.</text>
</comment>
<protein>
    <submittedName>
        <fullName evidence="2">Class A beta-lactamase-related serine hydrolase</fullName>
    </submittedName>
</protein>
<dbReference type="SUPFAM" id="SSF56601">
    <property type="entry name" value="beta-lactamase/transpeptidase-like"/>
    <property type="match status" value="1"/>
</dbReference>
<name>A0A4U3M8I6_ENTFL</name>
<dbReference type="Proteomes" id="UP000305511">
    <property type="component" value="Unassembled WGS sequence"/>
</dbReference>
<dbReference type="AlphaFoldDB" id="A0A4U3M8I6"/>
<dbReference type="RefSeq" id="WP_137274191.1">
    <property type="nucleotide sequence ID" value="NZ_SIYF01000260.1"/>
</dbReference>
<dbReference type="EMBL" id="SIYF01000260">
    <property type="protein sequence ID" value="TKK83897.1"/>
    <property type="molecule type" value="Genomic_DNA"/>
</dbReference>
<sequence>MYEKTKWKIQKLMKKGVFSGASFCFIEGEKEESNCWGLAQIKPTKEQLTSAMLFDVASLTKVVGTTTVILQLVEEGKIILDQSLQTYYPSFQDS</sequence>
<dbReference type="PANTHER" id="PTHR43283">
    <property type="entry name" value="BETA-LACTAMASE-RELATED"/>
    <property type="match status" value="1"/>
</dbReference>
<dbReference type="Gene3D" id="3.40.710.10">
    <property type="entry name" value="DD-peptidase/beta-lactamase superfamily"/>
    <property type="match status" value="1"/>
</dbReference>
<gene>
    <name evidence="2" type="ORF">EY666_10935</name>
</gene>
<proteinExistence type="predicted"/>
<dbReference type="GO" id="GO:0016787">
    <property type="term" value="F:hydrolase activity"/>
    <property type="evidence" value="ECO:0007669"/>
    <property type="project" value="UniProtKB-KW"/>
</dbReference>